<dbReference type="PROSITE" id="PS51186">
    <property type="entry name" value="GNAT"/>
    <property type="match status" value="1"/>
</dbReference>
<evidence type="ECO:0000256" key="1">
    <source>
        <dbReference type="SAM" id="Phobius"/>
    </source>
</evidence>
<evidence type="ECO:0000313" key="4">
    <source>
        <dbReference type="Proteomes" id="UP000708576"/>
    </source>
</evidence>
<organism evidence="3 4">
    <name type="scientific">Carboxylicivirga linearis</name>
    <dbReference type="NCBI Taxonomy" id="1628157"/>
    <lineage>
        <taxon>Bacteria</taxon>
        <taxon>Pseudomonadati</taxon>
        <taxon>Bacteroidota</taxon>
        <taxon>Bacteroidia</taxon>
        <taxon>Marinilabiliales</taxon>
        <taxon>Marinilabiliaceae</taxon>
        <taxon>Carboxylicivirga</taxon>
    </lineage>
</organism>
<comment type="caution">
    <text evidence="3">The sequence shown here is derived from an EMBL/GenBank/DDBJ whole genome shotgun (WGS) entry which is preliminary data.</text>
</comment>
<protein>
    <submittedName>
        <fullName evidence="3">GNAT family N-acetyltransferase</fullName>
    </submittedName>
</protein>
<feature type="transmembrane region" description="Helical" evidence="1">
    <location>
        <begin position="6"/>
        <end position="24"/>
    </location>
</feature>
<keyword evidence="4" id="KW-1185">Reference proteome</keyword>
<dbReference type="EMBL" id="JAGUCO010000017">
    <property type="protein sequence ID" value="MBS2100033.1"/>
    <property type="molecule type" value="Genomic_DNA"/>
</dbReference>
<keyword evidence="1" id="KW-0472">Membrane</keyword>
<dbReference type="RefSeq" id="WP_212217274.1">
    <property type="nucleotide sequence ID" value="NZ_JAGUCO010000017.1"/>
</dbReference>
<keyword evidence="1" id="KW-1133">Transmembrane helix</keyword>
<evidence type="ECO:0000313" key="3">
    <source>
        <dbReference type="EMBL" id="MBS2100033.1"/>
    </source>
</evidence>
<dbReference type="Proteomes" id="UP000708576">
    <property type="component" value="Unassembled WGS sequence"/>
</dbReference>
<sequence length="212" mass="25137">MNEIYLNLPLIEWIGYLASTLVFISLSLSSLVKLRIYNFIGSSIFSFYGFYIGALPVGIMNLLIALFNIYYLRFLLFKKERFSLVRANVDDEFLRHYLLYHFKDICRFFPDFNLNFDKRNGQVLLALRDAKVAGVFIVSNNEEGRSEIILDYVTPEYRDYKTGRFLLQKYREQFADVNNNRLVCESNNKTHIRYLKKMGFEQVGEQEYILQM</sequence>
<proteinExistence type="predicted"/>
<dbReference type="InterPro" id="IPR000182">
    <property type="entry name" value="GNAT_dom"/>
</dbReference>
<dbReference type="Gene3D" id="3.40.630.30">
    <property type="match status" value="1"/>
</dbReference>
<dbReference type="Pfam" id="PF00583">
    <property type="entry name" value="Acetyltransf_1"/>
    <property type="match status" value="1"/>
</dbReference>
<feature type="domain" description="N-acetyltransferase" evidence="2">
    <location>
        <begin position="72"/>
        <end position="212"/>
    </location>
</feature>
<name>A0ABS5JYU8_9BACT</name>
<reference evidence="3 4" key="1">
    <citation type="journal article" date="2015" name="Int. J. Syst. Evol. Microbiol.">
        <title>Carboxylicivirga linearis sp. nov., isolated from a sea cucumber culture pond.</title>
        <authorList>
            <person name="Wang F.Q."/>
            <person name="Zhou Y.X."/>
            <person name="Lin X.Z."/>
            <person name="Chen G.J."/>
            <person name="Du Z.J."/>
        </authorList>
    </citation>
    <scope>NUCLEOTIDE SEQUENCE [LARGE SCALE GENOMIC DNA]</scope>
    <source>
        <strain evidence="3 4">FB218</strain>
    </source>
</reference>
<keyword evidence="1" id="KW-0812">Transmembrane</keyword>
<gene>
    <name evidence="3" type="ORF">KEM10_17230</name>
</gene>
<evidence type="ECO:0000259" key="2">
    <source>
        <dbReference type="PROSITE" id="PS51186"/>
    </source>
</evidence>
<dbReference type="InterPro" id="IPR016181">
    <property type="entry name" value="Acyl_CoA_acyltransferase"/>
</dbReference>
<accession>A0ABS5JYU8</accession>
<dbReference type="SUPFAM" id="SSF55729">
    <property type="entry name" value="Acyl-CoA N-acyltransferases (Nat)"/>
    <property type="match status" value="1"/>
</dbReference>